<dbReference type="GO" id="GO:0016757">
    <property type="term" value="F:glycosyltransferase activity"/>
    <property type="evidence" value="ECO:0007669"/>
    <property type="project" value="InterPro"/>
</dbReference>
<gene>
    <name evidence="3" type="ORF">A3A77_01725</name>
</gene>
<evidence type="ECO:0000313" key="4">
    <source>
        <dbReference type="Proteomes" id="UP000178659"/>
    </source>
</evidence>
<dbReference type="Gene3D" id="3.40.50.2000">
    <property type="entry name" value="Glycogen Phosphorylase B"/>
    <property type="match status" value="2"/>
</dbReference>
<dbReference type="CDD" id="cd03801">
    <property type="entry name" value="GT4_PimA-like"/>
    <property type="match status" value="1"/>
</dbReference>
<keyword evidence="1" id="KW-0808">Transferase</keyword>
<dbReference type="PANTHER" id="PTHR46401">
    <property type="entry name" value="GLYCOSYLTRANSFERASE WBBK-RELATED"/>
    <property type="match status" value="1"/>
</dbReference>
<feature type="domain" description="Glycosyl transferase family 1" evidence="2">
    <location>
        <begin position="188"/>
        <end position="336"/>
    </location>
</feature>
<dbReference type="PANTHER" id="PTHR46401:SF2">
    <property type="entry name" value="GLYCOSYLTRANSFERASE WBBK-RELATED"/>
    <property type="match status" value="1"/>
</dbReference>
<sequence>MRILVFSWRDPEHPLAGGAEQVMHEHMKGWLSAGHEVTLFSSRFKNSPKSETLDGIKIIRDGCQYLGVQIKGFLFYLRNRKNYDFLVDQFHGIPFFTPLYSEKPRLAVIQETTREVWFLNPLPWPINWLVGMIGYIGEPFIFLFYRNTHFMTGSESAKIDIVKLGIPVKNITIVPHGVLVFKPSPFPQKEARKTVTFLGVLSKDKGIESALQCFSLLKNKGDFQYWVIGRPETEGYRRRIEDMVIKWQLQDKVKFWGFVDQKKKFELLARSHVLVNPSSREGWGLVNIEANSVGTPVVAYRSRGLVDSVKEGVSGVMAKSNDAKSLSDSIQSLLTGHYYAALFKSSIKWANNFTWKKSSQISVDLLEQMAKR</sequence>
<reference evidence="3 4" key="1">
    <citation type="journal article" date="2016" name="Nat. Commun.">
        <title>Thousands of microbial genomes shed light on interconnected biogeochemical processes in an aquifer system.</title>
        <authorList>
            <person name="Anantharaman K."/>
            <person name="Brown C.T."/>
            <person name="Hug L.A."/>
            <person name="Sharon I."/>
            <person name="Castelle C.J."/>
            <person name="Probst A.J."/>
            <person name="Thomas B.C."/>
            <person name="Singh A."/>
            <person name="Wilkins M.J."/>
            <person name="Karaoz U."/>
            <person name="Brodie E.L."/>
            <person name="Williams K.H."/>
            <person name="Hubbard S.S."/>
            <person name="Banfield J.F."/>
        </authorList>
    </citation>
    <scope>NUCLEOTIDE SEQUENCE [LARGE SCALE GENOMIC DNA]</scope>
</reference>
<dbReference type="SUPFAM" id="SSF53756">
    <property type="entry name" value="UDP-Glycosyltransferase/glycogen phosphorylase"/>
    <property type="match status" value="1"/>
</dbReference>
<dbReference type="Pfam" id="PF00534">
    <property type="entry name" value="Glycos_transf_1"/>
    <property type="match status" value="1"/>
</dbReference>
<dbReference type="GO" id="GO:0009103">
    <property type="term" value="P:lipopolysaccharide biosynthetic process"/>
    <property type="evidence" value="ECO:0007669"/>
    <property type="project" value="TreeGrafter"/>
</dbReference>
<organism evidence="3 4">
    <name type="scientific">Candidatus Blackburnbacteria bacterium RIFCSPLOWO2_01_FULL_40_20</name>
    <dbReference type="NCBI Taxonomy" id="1797519"/>
    <lineage>
        <taxon>Bacteria</taxon>
        <taxon>Candidatus Blackburniibacteriota</taxon>
    </lineage>
</organism>
<comment type="caution">
    <text evidence="3">The sequence shown here is derived from an EMBL/GenBank/DDBJ whole genome shotgun (WGS) entry which is preliminary data.</text>
</comment>
<dbReference type="AlphaFoldDB" id="A0A1G1VC95"/>
<dbReference type="InterPro" id="IPR001296">
    <property type="entry name" value="Glyco_trans_1"/>
</dbReference>
<evidence type="ECO:0000313" key="3">
    <source>
        <dbReference type="EMBL" id="OGY13015.1"/>
    </source>
</evidence>
<evidence type="ECO:0000256" key="1">
    <source>
        <dbReference type="ARBA" id="ARBA00022679"/>
    </source>
</evidence>
<accession>A0A1G1VC95</accession>
<evidence type="ECO:0000259" key="2">
    <source>
        <dbReference type="Pfam" id="PF00534"/>
    </source>
</evidence>
<dbReference type="Proteomes" id="UP000178659">
    <property type="component" value="Unassembled WGS sequence"/>
</dbReference>
<dbReference type="EMBL" id="MHCC01000022">
    <property type="protein sequence ID" value="OGY13015.1"/>
    <property type="molecule type" value="Genomic_DNA"/>
</dbReference>
<proteinExistence type="predicted"/>
<name>A0A1G1VC95_9BACT</name>
<protein>
    <recommendedName>
        <fullName evidence="2">Glycosyl transferase family 1 domain-containing protein</fullName>
    </recommendedName>
</protein>